<dbReference type="PANTHER" id="PTHR13586">
    <property type="entry name" value="SCD6 PROTEIN-RELATED"/>
    <property type="match status" value="1"/>
</dbReference>
<keyword evidence="4" id="KW-1185">Reference proteome</keyword>
<protein>
    <submittedName>
        <fullName evidence="5">Uncharacterized protein LOC100908302</fullName>
    </submittedName>
</protein>
<feature type="short sequence motif" description="FFD box" evidence="1">
    <location>
        <begin position="218"/>
        <end position="234"/>
    </location>
</feature>
<proteinExistence type="predicted"/>
<dbReference type="SMART" id="SM01271">
    <property type="entry name" value="LSM14"/>
    <property type="match status" value="1"/>
</dbReference>
<dbReference type="PROSITE" id="PS51513">
    <property type="entry name" value="FFD"/>
    <property type="match status" value="1"/>
</dbReference>
<dbReference type="KEGG" id="goe:100908302"/>
<dbReference type="Proteomes" id="UP000694867">
    <property type="component" value="Unplaced"/>
</dbReference>
<dbReference type="InterPro" id="IPR025609">
    <property type="entry name" value="Lsm14-like_N"/>
</dbReference>
<dbReference type="InterPro" id="IPR025761">
    <property type="entry name" value="FFD_box"/>
</dbReference>
<evidence type="ECO:0000313" key="4">
    <source>
        <dbReference type="Proteomes" id="UP000694867"/>
    </source>
</evidence>
<sequence>MSANQLKPGNRVLVTTDSLCQYEGFFRAVNRSNGTFTLTKVRSLGSKDGSFRASNKVYDCVEFVAAEVVNFLALDDGEDGMRSDPAIVSVTGGWPSDGFNGRRQPYPHVRRSNSHYNTPFARSRFQRDFKNDNYRSENTHNSFRSERSAAPQRNFRAPQGNNYWSQFTSRSPLQREGSFPQKFPGQKKPIGEYDIDKGLEEFSRLKLDGEGETLKQDKGYNKEISFFDTLTVDAGDHLKQSEPRQVSPRKAAHIDQNVVTFGEDTVRSLNFLRKTSYNPAPFRVGGYNGGRHAYASGGFQPQRRFMQSRGTMRGNYL</sequence>
<gene>
    <name evidence="5" type="primary">LOC100908302</name>
</gene>
<organism evidence="4 5">
    <name type="scientific">Galendromus occidentalis</name>
    <name type="common">western predatory mite</name>
    <dbReference type="NCBI Taxonomy" id="34638"/>
    <lineage>
        <taxon>Eukaryota</taxon>
        <taxon>Metazoa</taxon>
        <taxon>Ecdysozoa</taxon>
        <taxon>Arthropoda</taxon>
        <taxon>Chelicerata</taxon>
        <taxon>Arachnida</taxon>
        <taxon>Acari</taxon>
        <taxon>Parasitiformes</taxon>
        <taxon>Mesostigmata</taxon>
        <taxon>Gamasina</taxon>
        <taxon>Phytoseioidea</taxon>
        <taxon>Phytoseiidae</taxon>
        <taxon>Typhlodrominae</taxon>
        <taxon>Galendromus</taxon>
    </lineage>
</organism>
<feature type="compositionally biased region" description="Basic and acidic residues" evidence="2">
    <location>
        <begin position="132"/>
        <end position="147"/>
    </location>
</feature>
<feature type="region of interest" description="Disordered" evidence="2">
    <location>
        <begin position="132"/>
        <end position="191"/>
    </location>
</feature>
<evidence type="ECO:0000259" key="3">
    <source>
        <dbReference type="PROSITE" id="PS51513"/>
    </source>
</evidence>
<dbReference type="AlphaFoldDB" id="A0AAJ6VWU3"/>
<feature type="compositionally biased region" description="Polar residues" evidence="2">
    <location>
        <begin position="159"/>
        <end position="172"/>
    </location>
</feature>
<dbReference type="GeneID" id="100908302"/>
<dbReference type="InterPro" id="IPR010920">
    <property type="entry name" value="LSM_dom_sf"/>
</dbReference>
<feature type="domain" description="FFD box profile" evidence="3">
    <location>
        <begin position="218"/>
        <end position="234"/>
    </location>
</feature>
<evidence type="ECO:0000256" key="2">
    <source>
        <dbReference type="SAM" id="MobiDB-lite"/>
    </source>
</evidence>
<name>A0AAJ6VWU3_9ACAR</name>
<dbReference type="Gene3D" id="2.30.30.100">
    <property type="match status" value="1"/>
</dbReference>
<accession>A0AAJ6VWU3</accession>
<dbReference type="Pfam" id="PF12701">
    <property type="entry name" value="LSM14"/>
    <property type="match status" value="1"/>
</dbReference>
<reference evidence="5" key="1">
    <citation type="submission" date="2025-08" db="UniProtKB">
        <authorList>
            <consortium name="RefSeq"/>
        </authorList>
    </citation>
    <scope>IDENTIFICATION</scope>
</reference>
<dbReference type="SUPFAM" id="SSF50182">
    <property type="entry name" value="Sm-like ribonucleoproteins"/>
    <property type="match status" value="1"/>
</dbReference>
<dbReference type="RefSeq" id="XP_003740505.1">
    <property type="nucleotide sequence ID" value="XM_003740457.2"/>
</dbReference>
<evidence type="ECO:0000313" key="5">
    <source>
        <dbReference type="RefSeq" id="XP_003740505.1"/>
    </source>
</evidence>
<evidence type="ECO:0000256" key="1">
    <source>
        <dbReference type="PROSITE-ProRule" id="PRU00846"/>
    </source>
</evidence>